<dbReference type="AlphaFoldDB" id="A0A0A8YK73"/>
<protein>
    <submittedName>
        <fullName evidence="1">Uncharacterized protein</fullName>
    </submittedName>
</protein>
<reference evidence="1" key="2">
    <citation type="journal article" date="2015" name="Data Brief">
        <title>Shoot transcriptome of the giant reed, Arundo donax.</title>
        <authorList>
            <person name="Barrero R.A."/>
            <person name="Guerrero F.D."/>
            <person name="Moolhuijzen P."/>
            <person name="Goolsby J.A."/>
            <person name="Tidwell J."/>
            <person name="Bellgard S.E."/>
            <person name="Bellgard M.I."/>
        </authorList>
    </citation>
    <scope>NUCLEOTIDE SEQUENCE</scope>
    <source>
        <tissue evidence="1">Shoot tissue taken approximately 20 cm above the soil surface</tissue>
    </source>
</reference>
<organism evidence="1">
    <name type="scientific">Arundo donax</name>
    <name type="common">Giant reed</name>
    <name type="synonym">Donax arundinaceus</name>
    <dbReference type="NCBI Taxonomy" id="35708"/>
    <lineage>
        <taxon>Eukaryota</taxon>
        <taxon>Viridiplantae</taxon>
        <taxon>Streptophyta</taxon>
        <taxon>Embryophyta</taxon>
        <taxon>Tracheophyta</taxon>
        <taxon>Spermatophyta</taxon>
        <taxon>Magnoliopsida</taxon>
        <taxon>Liliopsida</taxon>
        <taxon>Poales</taxon>
        <taxon>Poaceae</taxon>
        <taxon>PACMAD clade</taxon>
        <taxon>Arundinoideae</taxon>
        <taxon>Arundineae</taxon>
        <taxon>Arundo</taxon>
    </lineage>
</organism>
<name>A0A0A8YK73_ARUDO</name>
<reference evidence="1" key="1">
    <citation type="submission" date="2014-09" db="EMBL/GenBank/DDBJ databases">
        <authorList>
            <person name="Magalhaes I.L.F."/>
            <person name="Oliveira U."/>
            <person name="Santos F.R."/>
            <person name="Vidigal T.H.D.A."/>
            <person name="Brescovit A.D."/>
            <person name="Santos A.J."/>
        </authorList>
    </citation>
    <scope>NUCLEOTIDE SEQUENCE</scope>
    <source>
        <tissue evidence="1">Shoot tissue taken approximately 20 cm above the soil surface</tissue>
    </source>
</reference>
<sequence length="72" mass="8540">MTAFLSAFYHHLIIFMKEQLFTSCYLSYDFIAVQDVIVVLTSCRVKELNTALTQLFNFCRLQFHSHMVRATW</sequence>
<dbReference type="EMBL" id="GBRH01271932">
    <property type="protein sequence ID" value="JAD25963.1"/>
    <property type="molecule type" value="Transcribed_RNA"/>
</dbReference>
<evidence type="ECO:0000313" key="1">
    <source>
        <dbReference type="EMBL" id="JAD25963.1"/>
    </source>
</evidence>
<accession>A0A0A8YK73</accession>
<proteinExistence type="predicted"/>